<organism evidence="2 3">
    <name type="scientific">Prorocentrum cordatum</name>
    <dbReference type="NCBI Taxonomy" id="2364126"/>
    <lineage>
        <taxon>Eukaryota</taxon>
        <taxon>Sar</taxon>
        <taxon>Alveolata</taxon>
        <taxon>Dinophyceae</taxon>
        <taxon>Prorocentrales</taxon>
        <taxon>Prorocentraceae</taxon>
        <taxon>Prorocentrum</taxon>
    </lineage>
</organism>
<sequence>MWCFASPAPEPEVTDPGSPETASPPTDDGRTISVGHLQGSKVAKDCLGLAEQPEVPTYSLALVQIYVRSQKFGGSDKSSNGHRYDSIPFANGMIDAGMSCQLLHYVHEEHDAFFEVLKKFDGIIVRCNPGQINADGGSQQKFDDAMRALRKECATQIWSTPDVMEFMGAKDALVKVKDMSIGLPDTSAYYTVEDFSVGFKKTMAFQPRVVKQNRGSSGEGIWIIKLKSGDYCQEYGAKSCSDSDVLTLMEA</sequence>
<evidence type="ECO:0000313" key="2">
    <source>
        <dbReference type="EMBL" id="CAK0910104.1"/>
    </source>
</evidence>
<name>A0ABN9YBI3_9DINO</name>
<protein>
    <submittedName>
        <fullName evidence="2">Uncharacterized protein</fullName>
    </submittedName>
</protein>
<accession>A0ABN9YBI3</accession>
<dbReference type="Proteomes" id="UP001189429">
    <property type="component" value="Unassembled WGS sequence"/>
</dbReference>
<reference evidence="2" key="1">
    <citation type="submission" date="2023-10" db="EMBL/GenBank/DDBJ databases">
        <authorList>
            <person name="Chen Y."/>
            <person name="Shah S."/>
            <person name="Dougan E. K."/>
            <person name="Thang M."/>
            <person name="Chan C."/>
        </authorList>
    </citation>
    <scope>NUCLEOTIDE SEQUENCE [LARGE SCALE GENOMIC DNA]</scope>
</reference>
<feature type="non-terminal residue" evidence="2">
    <location>
        <position position="251"/>
    </location>
</feature>
<evidence type="ECO:0000313" key="3">
    <source>
        <dbReference type="Proteomes" id="UP001189429"/>
    </source>
</evidence>
<keyword evidence="3" id="KW-1185">Reference proteome</keyword>
<feature type="region of interest" description="Disordered" evidence="1">
    <location>
        <begin position="1"/>
        <end position="29"/>
    </location>
</feature>
<proteinExistence type="predicted"/>
<gene>
    <name evidence="2" type="ORF">PCOR1329_LOCUS84357</name>
</gene>
<evidence type="ECO:0000256" key="1">
    <source>
        <dbReference type="SAM" id="MobiDB-lite"/>
    </source>
</evidence>
<dbReference type="EMBL" id="CAUYUJ010022323">
    <property type="protein sequence ID" value="CAK0910104.1"/>
    <property type="molecule type" value="Genomic_DNA"/>
</dbReference>
<comment type="caution">
    <text evidence="2">The sequence shown here is derived from an EMBL/GenBank/DDBJ whole genome shotgun (WGS) entry which is preliminary data.</text>
</comment>